<dbReference type="SUPFAM" id="SSF55729">
    <property type="entry name" value="Acyl-CoA N-acyltransferases (Nat)"/>
    <property type="match status" value="1"/>
</dbReference>
<dbReference type="RefSeq" id="WP_184098808.1">
    <property type="nucleotide sequence ID" value="NZ_JACHHN010000002.1"/>
</dbReference>
<dbReference type="Proteomes" id="UP000543030">
    <property type="component" value="Unassembled WGS sequence"/>
</dbReference>
<evidence type="ECO:0000313" key="5">
    <source>
        <dbReference type="Proteomes" id="UP000543030"/>
    </source>
</evidence>
<accession>A0A840RDW3</accession>
<dbReference type="Gene3D" id="3.40.630.30">
    <property type="match status" value="1"/>
</dbReference>
<comment type="caution">
    <text evidence="4">The sequence shown here is derived from an EMBL/GenBank/DDBJ whole genome shotgun (WGS) entry which is preliminary data.</text>
</comment>
<reference evidence="4 5" key="1">
    <citation type="submission" date="2020-08" db="EMBL/GenBank/DDBJ databases">
        <title>Genomic Encyclopedia of Type Strains, Phase IV (KMG-IV): sequencing the most valuable type-strain genomes for metagenomic binning, comparative biology and taxonomic classification.</title>
        <authorList>
            <person name="Goeker M."/>
        </authorList>
    </citation>
    <scope>NUCLEOTIDE SEQUENCE [LARGE SCALE GENOMIC DNA]</scope>
    <source>
        <strain evidence="4 5">DSM 18233</strain>
    </source>
</reference>
<dbReference type="InterPro" id="IPR016181">
    <property type="entry name" value="Acyl_CoA_acyltransferase"/>
</dbReference>
<dbReference type="PANTHER" id="PTHR43877">
    <property type="entry name" value="AMINOALKYLPHOSPHONATE N-ACETYLTRANSFERASE-RELATED-RELATED"/>
    <property type="match status" value="1"/>
</dbReference>
<feature type="domain" description="N-acetyltransferase" evidence="3">
    <location>
        <begin position="8"/>
        <end position="174"/>
    </location>
</feature>
<dbReference type="InterPro" id="IPR000182">
    <property type="entry name" value="GNAT_dom"/>
</dbReference>
<gene>
    <name evidence="4" type="ORF">HNQ50_001348</name>
</gene>
<dbReference type="InterPro" id="IPR050832">
    <property type="entry name" value="Bact_Acetyltransf"/>
</dbReference>
<name>A0A840RDW3_9NEIS</name>
<proteinExistence type="predicted"/>
<evidence type="ECO:0000313" key="4">
    <source>
        <dbReference type="EMBL" id="MBB5190626.1"/>
    </source>
</evidence>
<dbReference type="Pfam" id="PF00583">
    <property type="entry name" value="Acetyltransf_1"/>
    <property type="match status" value="1"/>
</dbReference>
<evidence type="ECO:0000256" key="1">
    <source>
        <dbReference type="ARBA" id="ARBA00022679"/>
    </source>
</evidence>
<organism evidence="4 5">
    <name type="scientific">Silvimonas terrae</name>
    <dbReference type="NCBI Taxonomy" id="300266"/>
    <lineage>
        <taxon>Bacteria</taxon>
        <taxon>Pseudomonadati</taxon>
        <taxon>Pseudomonadota</taxon>
        <taxon>Betaproteobacteria</taxon>
        <taxon>Neisseriales</taxon>
        <taxon>Chitinibacteraceae</taxon>
        <taxon>Silvimonas</taxon>
    </lineage>
</organism>
<keyword evidence="5" id="KW-1185">Reference proteome</keyword>
<keyword evidence="1 4" id="KW-0808">Transferase</keyword>
<sequence length="174" mass="18564">MSSHFTVERVAHLSSNILEDLAHILHACVENGASVSFMLPFSPARAQGFWQAMAGEVANGNRIFLVARDEDGRVVGTVHAILNLPENQPHRADVAKLLVHPAARKGGIGAALMRELVKSCAAAGKTLLVLDTVTGGAAERLYAREGWTECGKIPGFALMPDGELCGTTVFYKTI</sequence>
<dbReference type="EMBL" id="JACHHN010000002">
    <property type="protein sequence ID" value="MBB5190626.1"/>
    <property type="molecule type" value="Genomic_DNA"/>
</dbReference>
<evidence type="ECO:0000256" key="2">
    <source>
        <dbReference type="ARBA" id="ARBA00023315"/>
    </source>
</evidence>
<dbReference type="GO" id="GO:0016747">
    <property type="term" value="F:acyltransferase activity, transferring groups other than amino-acyl groups"/>
    <property type="evidence" value="ECO:0007669"/>
    <property type="project" value="InterPro"/>
</dbReference>
<protein>
    <submittedName>
        <fullName evidence="4">GNAT superfamily N-acetyltransferase</fullName>
    </submittedName>
</protein>
<dbReference type="AlphaFoldDB" id="A0A840RDW3"/>
<evidence type="ECO:0000259" key="3">
    <source>
        <dbReference type="PROSITE" id="PS51186"/>
    </source>
</evidence>
<keyword evidence="2" id="KW-0012">Acyltransferase</keyword>
<dbReference type="PROSITE" id="PS51186">
    <property type="entry name" value="GNAT"/>
    <property type="match status" value="1"/>
</dbReference>
<dbReference type="CDD" id="cd04301">
    <property type="entry name" value="NAT_SF"/>
    <property type="match status" value="1"/>
</dbReference>